<dbReference type="NCBIfam" id="TIGR03696">
    <property type="entry name" value="Rhs_assc_core"/>
    <property type="match status" value="1"/>
</dbReference>
<evidence type="ECO:0000259" key="8">
    <source>
        <dbReference type="Pfam" id="PF11954"/>
    </source>
</evidence>
<evidence type="ECO:0000313" key="11">
    <source>
        <dbReference type="EMBL" id="KAF5576788.1"/>
    </source>
</evidence>
<dbReference type="InterPro" id="IPR022385">
    <property type="entry name" value="Rhs_assc_core"/>
</dbReference>
<dbReference type="GO" id="GO:0005737">
    <property type="term" value="C:cytoplasm"/>
    <property type="evidence" value="ECO:0007669"/>
    <property type="project" value="InterPro"/>
</dbReference>
<evidence type="ECO:0000313" key="12">
    <source>
        <dbReference type="Proteomes" id="UP000544095"/>
    </source>
</evidence>
<reference evidence="11 12" key="1">
    <citation type="submission" date="2020-05" db="EMBL/GenBank/DDBJ databases">
        <title>Identification and distribution of gene clusters putatively required for synthesis of sphingolipid metabolism inhibitors in phylogenetically diverse species of the filamentous fungus Fusarium.</title>
        <authorList>
            <person name="Kim H.-S."/>
            <person name="Busman M."/>
            <person name="Brown D.W."/>
            <person name="Divon H."/>
            <person name="Uhlig S."/>
            <person name="Proctor R.H."/>
        </authorList>
    </citation>
    <scope>NUCLEOTIDE SEQUENCE [LARGE SCALE GENOMIC DNA]</scope>
    <source>
        <strain evidence="11 12">NRRL 25211</strain>
    </source>
</reference>
<accession>A0A8H5NTV2</accession>
<dbReference type="Pfam" id="PF03534">
    <property type="entry name" value="SpvB"/>
    <property type="match status" value="1"/>
</dbReference>
<keyword evidence="12" id="KW-1185">Reference proteome</keyword>
<organism evidence="11 12">
    <name type="scientific">Fusarium pseudoanthophilum</name>
    <dbReference type="NCBI Taxonomy" id="48495"/>
    <lineage>
        <taxon>Eukaryota</taxon>
        <taxon>Fungi</taxon>
        <taxon>Dikarya</taxon>
        <taxon>Ascomycota</taxon>
        <taxon>Pezizomycotina</taxon>
        <taxon>Sordariomycetes</taxon>
        <taxon>Hypocreomycetidae</taxon>
        <taxon>Hypocreales</taxon>
        <taxon>Nectriaceae</taxon>
        <taxon>Fusarium</taxon>
        <taxon>Fusarium fujikuroi species complex</taxon>
    </lineage>
</organism>
<evidence type="ECO:0000256" key="6">
    <source>
        <dbReference type="SAM" id="MobiDB-lite"/>
    </source>
</evidence>
<evidence type="ECO:0000256" key="4">
    <source>
        <dbReference type="ARBA" id="ARBA00023026"/>
    </source>
</evidence>
<dbReference type="InterPro" id="IPR022045">
    <property type="entry name" value="TcdB_toxin_mid/N"/>
</dbReference>
<keyword evidence="4" id="KW-0843">Virulence</keyword>
<dbReference type="Gene3D" id="2.180.10.10">
    <property type="entry name" value="RHS repeat-associated core"/>
    <property type="match status" value="1"/>
</dbReference>
<name>A0A8H5NTV2_9HYPO</name>
<feature type="domain" description="Insecticide toxin TcdB middle/N-terminal" evidence="10">
    <location>
        <begin position="971"/>
        <end position="1124"/>
    </location>
</feature>
<keyword evidence="3" id="KW-0732">Signal</keyword>
<evidence type="ECO:0000259" key="7">
    <source>
        <dbReference type="Pfam" id="PF00144"/>
    </source>
</evidence>
<feature type="region of interest" description="Disordered" evidence="6">
    <location>
        <begin position="256"/>
        <end position="295"/>
    </location>
</feature>
<feature type="domain" description="Beta-lactamase-related" evidence="7">
    <location>
        <begin position="2599"/>
        <end position="2937"/>
    </location>
</feature>
<comment type="subcellular location">
    <subcellularLocation>
        <location evidence="1">Secreted</location>
    </subcellularLocation>
</comment>
<evidence type="ECO:0000259" key="10">
    <source>
        <dbReference type="Pfam" id="PF12256"/>
    </source>
</evidence>
<comment type="caution">
    <text evidence="11">The sequence shown here is derived from an EMBL/GenBank/DDBJ whole genome shotgun (WGS) entry which is preliminary data.</text>
</comment>
<dbReference type="Pfam" id="PF12255">
    <property type="entry name" value="TcdB_toxin_midC"/>
    <property type="match status" value="1"/>
</dbReference>
<dbReference type="Pfam" id="PF12256">
    <property type="entry name" value="TcdB_toxin_midN"/>
    <property type="match status" value="1"/>
</dbReference>
<comment type="similarity">
    <text evidence="5">Belongs to the peptidase S12 family.</text>
</comment>
<dbReference type="PANTHER" id="PTHR46825">
    <property type="entry name" value="D-ALANYL-D-ALANINE-CARBOXYPEPTIDASE/ENDOPEPTIDASE AMPH"/>
    <property type="match status" value="1"/>
</dbReference>
<feature type="region of interest" description="Disordered" evidence="6">
    <location>
        <begin position="2965"/>
        <end position="2993"/>
    </location>
</feature>
<dbReference type="InterPro" id="IPR001466">
    <property type="entry name" value="Beta-lactam-related"/>
</dbReference>
<feature type="region of interest" description="Disordered" evidence="6">
    <location>
        <begin position="2103"/>
        <end position="2123"/>
    </location>
</feature>
<feature type="domain" description="Insecticide toxin TcdB middle/C-terminal" evidence="9">
    <location>
        <begin position="1160"/>
        <end position="1266"/>
    </location>
</feature>
<evidence type="ECO:0000256" key="2">
    <source>
        <dbReference type="ARBA" id="ARBA00022525"/>
    </source>
</evidence>
<dbReference type="InterPro" id="IPR050491">
    <property type="entry name" value="AmpC-like"/>
</dbReference>
<sequence>MTTSSTMPKREWTYRFSCNIVNGTAGRLIAADLKGGGGQSPAVWVQPEDDYQFNRNKVWEIWSHPLEESTIVLIAHADSRRYMMSQASKLIKGDGKQIACETGDQNDVRFHWYLEGADLDNTWAVYIRFRSVAYPSTYLDFENGNRSFGTAFVCSKSHDLETQKFKLLGNDSRETTGWTAGPIQQALRVQTCASLHHHATSQPAKDSTPVEQAIVTVDSALVKSHPDSFSVRVNEHQLPKTAKTLELFVTGNMNRKPKYQPSDAASQNAWGSTDKSTSCSKAAPTGIVSKGKSKQIAPAGQRLPAVVSSPGLQKGIAGGSHRPIDQTFKMNPANGTMSLAIPIPVTEGRGGFGPKLELSYNSGSGNGYFGIGWQLNLSSITRMTSKRTPKYDETDTFLLSGEDELVRMGDPERIGDDFSVQSYQPRVMGDPLKIQQWSRLRDPSDVHWRTISGSNVTCVYGQSSQTRISCKDHSDRTYIFSWLLCSSYDSFGNLITYEYKEEDTQGLDALSSEARFQEKDRATVTSGRAKYLKVIKYGNTLPNRDLISWEPLEYDGQYHFQVVLDYGDHDIDNPDVQAGSPWLVRQDRFSTAAAGFEVRWLRLCRRILMFHYFPKELSEKHCLVRSVSMEYQESSVTSFLSSLIERGHRLNYEMKKMDHQALPSYTFRYNIPIDVSSAKVEHMDTDDLPNLPSPDGNEWQWVDLLGEGAPGLLEQRPDGSWNFRKNYNVTDDSSAPKFDSSMTIPARPNRNLGKSAYLEDLNQDGKLELVCLDDVNKLEGFYCQHDEEWVGYTTFSSIPNQDTTAVFFKQLDLTGDGLADLVAVNPVDREIISQENLGTVGFAPLRRSVNSTGVPQLMSDDPTVQVTVADMTGDGRPDIVQVSSGCVTYWQNLSYGQFSEPIRMYNAPKLESDTSIAERIRLVDINGSGTNDLIYMPASGGLHVYFNQAGNGWSDPQILESFPPVNQLSSISTVDLFGKGTACLCWSGKVSGSSSAQTLYYVDLAPGPKPNCLASYRNGRGSRVEVSYRSSNWYYLQDERAGTSWSTRIGFPVQCVSQVRILDDTTGLLNTKSFTYHDGYYDAHDREFRGFGMVEQLESIVFNVDTPSEFRQPATLTKTWFHTGAMTPSVCRLERASSAALFGTYWSVESVELEDRRDTCRALKGLQLREEILGDHGTAPTEHAYQVTDTAHQVVQLSSSKGPLQPGTYRCVPREVLKTHNDRSPKSLPRYNHELILETNSFNDTLKSMEIFYGCSSGEVMDPSQKETILTYTENEYCLPILDKGNGIFVKPMPSITRKYRIVGLDCSSDNIQLAFTRFTSSGSFQMLRRIPEVPYTGQMLPPYSSEARVKVEERRTLYRDQELSQEDPLPLGQFQSYSVMRGTLDLAGGNKWFQDLLKQYLPGNLGSDSFMTTYGYVKTTEEDGTVLWWRPSSRTLFDLDAESELATARRCFYTPTITHDPFGNRSTVQMDDYNLLPKISTDAVGNATKVDMDYRYMSPLCVVDPNRNRTTYSYDLLGRVIATARSGKENELVGDNLNATVKLPSQADKDAFFACPTQEAAFELLGGATSYRLYCDAQTKRSSDLSDTCPTAFIDLSRMSHQADGASASDISISITYLDGSLAELQTAVLTGQGQDGYKWNIGEWSLRNSKGDPVRTFQPFYSNSHGFIHSSESQSKVTTMIYDPLSRLVGTLYPDHAYSKVRYETWTTTNYDRGDTVLMDLSEDKDLSIYTNLLATENYSPSWHASASTQELSRRAVAKASEVYSETPDKTYLDAQERPILQIRDCKTAKIKTRSHYSLAGSLAQTMDGKGRLAESITSDMLGRDILRGGMDTGMVFTFLDCTDRTVILIDGRNWKQRSVYDAAGRKTHLWLSQHGGSEFLAESTLYGEAIENAEFLNLREKVLEIRDQSGIQKNKLFDFKGNCVKSTIQFTTDYKRSIDWGAESNPKRDPEVYTVRKTYDAMDRVVESYDVEGAVTRHSYGISGQLKRLSYRSRGQKEDPWKDYMSNMKYTADGQPEEILYGNGVLATFQHDPTTRLMISKRLIRQNDRRVMEDTQYSHDVMHRVIHSNDAAQPVSYFNNTFVDARCSYTYDTIGRLSSAQGREDANTNARGKSSVGVPSDSSRICRYTEEYQYDDADNITQVKHHAGPKGQMWVRSYEYEQESLIQEGDSGNRLSFTSKSGKIEKWTYGDGTKTGFAGSVIAGGGMHSVSWDPFNRLRSCSRQIKKSGTPETTWYVYNSEGRRVRKVTERSSSGSEDPRKLKETFFFSDLHIYKCKTGDESGYSKDKRYHLINSAEQKLVAIAEKDKALSSQSPPLVRYHMSDKLELDHSGLVITYEEYSPFGSSSFSLRRSKQEASRKYRFAGYERDKETGLYYCNARYYAPWLGRWMSPDPVGTRDGLNLYCYCSNDPVNYVDPTGTTGLMKAMQIAAVPLLKNVMRMGENTNMSSRVQAYQQSWLSQSSKPSRDSSPALNDDVKIVNEHEELNNLKEYNAIMEHEAQKPLPGMSLERMRELETYTVDQYITELAKESLIAGYQKGVGAATCTVATQIAILSIPLPARAALAMFTGVVGNELAEVGADKFPINMDLFSSPNFSHHVETLMKTNRVPGLSIAVAQGDQVNSAGYGFASVKSQEPCTSDTLFDIASSSKPLTAAATALLVEDTNFPEVQYDSIMSELLPDDFVMSDKLHTNTVTVDDLLGHHTGMPGHDDSYMGTRAAEPDDARSITRNLRNLAVAAPPRTRYIYCNMMYTVLTHLIETTTGQGFSKFLQERIFDRLDMASSSLQPESAKARGHDHRLAKGHIWDKRSASYREFDAVDCPEGQGAGSVISSANDFIKFLRALIDRNGPISEHVYQGLTRPQSERGANHRQRKTGIDRIFYTAGMDLYWKGGYSVFGHSGDIAGFGSRFVFLPDLKFGAVVMGNSSGTNSVAAQLFREFIDTAIRSYTAQQPLSAISNTLVQMSSPEGREKPKSESRSHAGGMPKTYTGKVNGEIEDTSTIVGSNATLQRDVTLEEYAGDYWNPGYRNMKVEIRENGLFVDATDRSMGFTARLIHKRDQSVYDAHVRDAFNTGDEVLTTEFIIEDGKVVRMGMDLEPLTGDLIWFNKVDNEQ</sequence>
<dbReference type="Gene3D" id="3.40.710.10">
    <property type="entry name" value="DD-peptidase/beta-lactamase superfamily"/>
    <property type="match status" value="1"/>
</dbReference>
<dbReference type="InterPro" id="IPR003284">
    <property type="entry name" value="Sal_SpvB"/>
</dbReference>
<dbReference type="Pfam" id="PF13517">
    <property type="entry name" value="FG-GAP_3"/>
    <property type="match status" value="1"/>
</dbReference>
<dbReference type="InterPro" id="IPR013517">
    <property type="entry name" value="FG-GAP"/>
</dbReference>
<keyword evidence="2" id="KW-0964">Secreted</keyword>
<dbReference type="SUPFAM" id="SSF56601">
    <property type="entry name" value="beta-lactamase/transpeptidase-like"/>
    <property type="match status" value="1"/>
</dbReference>
<protein>
    <recommendedName>
        <fullName evidence="13">SpvB-domain-containing protein</fullName>
    </recommendedName>
</protein>
<dbReference type="Proteomes" id="UP000544095">
    <property type="component" value="Unassembled WGS sequence"/>
</dbReference>
<proteinExistence type="inferred from homology"/>
<feature type="compositionally biased region" description="Basic and acidic residues" evidence="6">
    <location>
        <begin position="2970"/>
        <end position="2981"/>
    </location>
</feature>
<dbReference type="Pfam" id="PF11954">
    <property type="entry name" value="DUF3471"/>
    <property type="match status" value="1"/>
</dbReference>
<evidence type="ECO:0000256" key="5">
    <source>
        <dbReference type="ARBA" id="ARBA00038215"/>
    </source>
</evidence>
<dbReference type="PRINTS" id="PR01341">
    <property type="entry name" value="SALSPVBPROT"/>
</dbReference>
<dbReference type="PANTHER" id="PTHR46825:SF9">
    <property type="entry name" value="BETA-LACTAMASE-RELATED DOMAIN-CONTAINING PROTEIN"/>
    <property type="match status" value="1"/>
</dbReference>
<dbReference type="SUPFAM" id="SSF69318">
    <property type="entry name" value="Integrin alpha N-terminal domain"/>
    <property type="match status" value="1"/>
</dbReference>
<dbReference type="GO" id="GO:0005576">
    <property type="term" value="C:extracellular region"/>
    <property type="evidence" value="ECO:0007669"/>
    <property type="project" value="UniProtKB-SubCell"/>
</dbReference>
<dbReference type="InterPro" id="IPR022044">
    <property type="entry name" value="TcdB_toxin_mid/C"/>
</dbReference>
<feature type="compositionally biased region" description="Polar residues" evidence="6">
    <location>
        <begin position="263"/>
        <end position="280"/>
    </location>
</feature>
<evidence type="ECO:0008006" key="13">
    <source>
        <dbReference type="Google" id="ProtNLM"/>
    </source>
</evidence>
<dbReference type="InterPro" id="IPR012338">
    <property type="entry name" value="Beta-lactam/transpept-like"/>
</dbReference>
<dbReference type="InterPro" id="IPR021860">
    <property type="entry name" value="Peptidase_S12_Pab87-rel_C"/>
</dbReference>
<gene>
    <name evidence="11" type="ORF">FPANT_10747</name>
</gene>
<feature type="compositionally biased region" description="Polar residues" evidence="6">
    <location>
        <begin position="2103"/>
        <end position="2115"/>
    </location>
</feature>
<dbReference type="InterPro" id="IPR028994">
    <property type="entry name" value="Integrin_alpha_N"/>
</dbReference>
<dbReference type="Pfam" id="PF00144">
    <property type="entry name" value="Beta-lactamase"/>
    <property type="match status" value="1"/>
</dbReference>
<feature type="domain" description="Peptidase S12 Pab87-related C-terminal" evidence="8">
    <location>
        <begin position="3016"/>
        <end position="3108"/>
    </location>
</feature>
<dbReference type="EMBL" id="JAAOAR010000621">
    <property type="protein sequence ID" value="KAF5576788.1"/>
    <property type="molecule type" value="Genomic_DNA"/>
</dbReference>
<evidence type="ECO:0000256" key="3">
    <source>
        <dbReference type="ARBA" id="ARBA00022729"/>
    </source>
</evidence>
<evidence type="ECO:0000259" key="9">
    <source>
        <dbReference type="Pfam" id="PF12255"/>
    </source>
</evidence>
<evidence type="ECO:0000256" key="1">
    <source>
        <dbReference type="ARBA" id="ARBA00004613"/>
    </source>
</evidence>